<dbReference type="SUPFAM" id="SSF50465">
    <property type="entry name" value="EF-Tu/eEF-1alpha/eIF2-gamma C-terminal domain"/>
    <property type="match status" value="1"/>
</dbReference>
<accession>A0A087V051</accession>
<evidence type="ECO:0000256" key="2">
    <source>
        <dbReference type="ARBA" id="ARBA00023134"/>
    </source>
</evidence>
<dbReference type="InterPro" id="IPR009001">
    <property type="entry name" value="Transl_elong_EF1A/Init_IF2_C"/>
</dbReference>
<keyword evidence="2" id="KW-0342">GTP-binding</keyword>
<name>A0A087V051_STEMI</name>
<dbReference type="FunFam" id="2.40.30.10:FF:000014">
    <property type="entry name" value="Probable GTP-binding protein 1"/>
    <property type="match status" value="1"/>
</dbReference>
<feature type="non-terminal residue" evidence="4">
    <location>
        <position position="192"/>
    </location>
</feature>
<dbReference type="CDD" id="cd03708">
    <property type="entry name" value="GTPBP_III"/>
    <property type="match status" value="1"/>
</dbReference>
<evidence type="ECO:0000313" key="5">
    <source>
        <dbReference type="Proteomes" id="UP000054359"/>
    </source>
</evidence>
<dbReference type="STRING" id="407821.A0A087V051"/>
<evidence type="ECO:0000259" key="3">
    <source>
        <dbReference type="Pfam" id="PF03144"/>
    </source>
</evidence>
<dbReference type="AlphaFoldDB" id="A0A087V051"/>
<dbReference type="InterPro" id="IPR004161">
    <property type="entry name" value="EFTu-like_2"/>
</dbReference>
<dbReference type="Pfam" id="PF03144">
    <property type="entry name" value="GTP_EFTU_D2"/>
    <property type="match status" value="1"/>
</dbReference>
<dbReference type="Gene3D" id="2.40.30.10">
    <property type="entry name" value="Translation factors"/>
    <property type="match status" value="1"/>
</dbReference>
<keyword evidence="1" id="KW-0547">Nucleotide-binding</keyword>
<dbReference type="EMBL" id="KK122565">
    <property type="protein sequence ID" value="KFM82990.1"/>
    <property type="molecule type" value="Genomic_DNA"/>
</dbReference>
<dbReference type="InterPro" id="IPR009000">
    <property type="entry name" value="Transl_B-barrel_sf"/>
</dbReference>
<feature type="domain" description="Translation elongation factor EFTu-like" evidence="3">
    <location>
        <begin position="19"/>
        <end position="89"/>
    </location>
</feature>
<dbReference type="SUPFAM" id="SSF50447">
    <property type="entry name" value="Translation proteins"/>
    <property type="match status" value="1"/>
</dbReference>
<dbReference type="CDD" id="cd03694">
    <property type="entry name" value="GTPBP_II"/>
    <property type="match status" value="1"/>
</dbReference>
<reference evidence="4 5" key="1">
    <citation type="submission" date="2013-11" db="EMBL/GenBank/DDBJ databases">
        <title>Genome sequencing of Stegodyphus mimosarum.</title>
        <authorList>
            <person name="Bechsgaard J."/>
        </authorList>
    </citation>
    <scope>NUCLEOTIDE SEQUENCE [LARGE SCALE GENOMIC DNA]</scope>
</reference>
<dbReference type="PANTHER" id="PTHR43721:SF3">
    <property type="entry name" value="GTP-BINDING PROTEIN 2"/>
    <property type="match status" value="1"/>
</dbReference>
<dbReference type="GO" id="GO:0003746">
    <property type="term" value="F:translation elongation factor activity"/>
    <property type="evidence" value="ECO:0007669"/>
    <property type="project" value="TreeGrafter"/>
</dbReference>
<organism evidence="4 5">
    <name type="scientific">Stegodyphus mimosarum</name>
    <name type="common">African social velvet spider</name>
    <dbReference type="NCBI Taxonomy" id="407821"/>
    <lineage>
        <taxon>Eukaryota</taxon>
        <taxon>Metazoa</taxon>
        <taxon>Ecdysozoa</taxon>
        <taxon>Arthropoda</taxon>
        <taxon>Chelicerata</taxon>
        <taxon>Arachnida</taxon>
        <taxon>Araneae</taxon>
        <taxon>Araneomorphae</taxon>
        <taxon>Entelegynae</taxon>
        <taxon>Eresoidea</taxon>
        <taxon>Eresidae</taxon>
        <taxon>Stegodyphus</taxon>
    </lineage>
</organism>
<protein>
    <submittedName>
        <fullName evidence="4">GTP-binding protein 2</fullName>
    </submittedName>
</protein>
<dbReference type="InterPro" id="IPR050055">
    <property type="entry name" value="EF-Tu_GTPase"/>
</dbReference>
<dbReference type="PANTHER" id="PTHR43721">
    <property type="entry name" value="ELONGATION FACTOR TU-RELATED"/>
    <property type="match status" value="1"/>
</dbReference>
<dbReference type="Proteomes" id="UP000054359">
    <property type="component" value="Unassembled WGS sequence"/>
</dbReference>
<evidence type="ECO:0000313" key="4">
    <source>
        <dbReference type="EMBL" id="KFM82990.1"/>
    </source>
</evidence>
<evidence type="ECO:0000256" key="1">
    <source>
        <dbReference type="ARBA" id="ARBA00022741"/>
    </source>
</evidence>
<dbReference type="GO" id="GO:0005525">
    <property type="term" value="F:GTP binding"/>
    <property type="evidence" value="ECO:0007669"/>
    <property type="project" value="UniProtKB-KW"/>
</dbReference>
<keyword evidence="5" id="KW-1185">Reference proteome</keyword>
<dbReference type="OrthoDB" id="248233at2759"/>
<proteinExistence type="predicted"/>
<dbReference type="OMA" id="MVSLEMH"/>
<sequence length="192" mass="20840">MQQPAEFQVDETFHVPDVGIVVSGLLTSGVIHEGDNLLVGPSDSGKFSPAKVLSLHRHKVPSRVVRACESATLALSSQTQISFRKGMVLISQHVRPPVCYFFQAKVQVLFHSSNICAGFQASIHIGNIRQTVTILGIMGKSSLSLNETASVIFKFIQRPECVHPGSKLLLRVGQTKAIGRVTQVFLLGDNLP</sequence>
<gene>
    <name evidence="4" type="ORF">X975_16705</name>
</gene>